<dbReference type="Gene3D" id="1.20.1250.20">
    <property type="entry name" value="MFS general substrate transporter like domains"/>
    <property type="match status" value="1"/>
</dbReference>
<dbReference type="Pfam" id="PF05978">
    <property type="entry name" value="UNC-93"/>
    <property type="match status" value="1"/>
</dbReference>
<feature type="transmembrane region" description="Helical" evidence="5">
    <location>
        <begin position="85"/>
        <end position="104"/>
    </location>
</feature>
<comment type="caution">
    <text evidence="6">The sequence shown here is derived from an EMBL/GenBank/DDBJ whole genome shotgun (WGS) entry which is preliminary data.</text>
</comment>
<keyword evidence="2 5" id="KW-0812">Transmembrane</keyword>
<dbReference type="EMBL" id="MCFE01000373">
    <property type="protein sequence ID" value="ORX90580.1"/>
    <property type="molecule type" value="Genomic_DNA"/>
</dbReference>
<keyword evidence="7" id="KW-1185">Reference proteome</keyword>
<evidence type="ECO:0000256" key="3">
    <source>
        <dbReference type="ARBA" id="ARBA00022989"/>
    </source>
</evidence>
<evidence type="ECO:0000313" key="7">
    <source>
        <dbReference type="Proteomes" id="UP000193498"/>
    </source>
</evidence>
<organism evidence="6 7">
    <name type="scientific">Basidiobolus meristosporus CBS 931.73</name>
    <dbReference type="NCBI Taxonomy" id="1314790"/>
    <lineage>
        <taxon>Eukaryota</taxon>
        <taxon>Fungi</taxon>
        <taxon>Fungi incertae sedis</taxon>
        <taxon>Zoopagomycota</taxon>
        <taxon>Entomophthoromycotina</taxon>
        <taxon>Basidiobolomycetes</taxon>
        <taxon>Basidiobolales</taxon>
        <taxon>Basidiobolaceae</taxon>
        <taxon>Basidiobolus</taxon>
    </lineage>
</organism>
<feature type="transmembrane region" description="Helical" evidence="5">
    <location>
        <begin position="407"/>
        <end position="430"/>
    </location>
</feature>
<proteinExistence type="predicted"/>
<feature type="transmembrane region" description="Helical" evidence="5">
    <location>
        <begin position="110"/>
        <end position="138"/>
    </location>
</feature>
<dbReference type="InterPro" id="IPR036259">
    <property type="entry name" value="MFS_trans_sf"/>
</dbReference>
<evidence type="ECO:0000256" key="2">
    <source>
        <dbReference type="ARBA" id="ARBA00022692"/>
    </source>
</evidence>
<evidence type="ECO:0000256" key="4">
    <source>
        <dbReference type="ARBA" id="ARBA00023136"/>
    </source>
</evidence>
<dbReference type="AlphaFoldDB" id="A0A1Y1XXV1"/>
<accession>A0A1Y1XXV1</accession>
<comment type="subcellular location">
    <subcellularLocation>
        <location evidence="1">Membrane</location>
        <topology evidence="1">Multi-pass membrane protein</topology>
    </subcellularLocation>
</comment>
<feature type="transmembrane region" description="Helical" evidence="5">
    <location>
        <begin position="380"/>
        <end position="401"/>
    </location>
</feature>
<feature type="transmembrane region" description="Helical" evidence="5">
    <location>
        <begin position="61"/>
        <end position="78"/>
    </location>
</feature>
<feature type="transmembrane region" description="Helical" evidence="5">
    <location>
        <begin position="150"/>
        <end position="169"/>
    </location>
</feature>
<feature type="transmembrane region" description="Helical" evidence="5">
    <location>
        <begin position="303"/>
        <end position="325"/>
    </location>
</feature>
<feature type="transmembrane region" description="Helical" evidence="5">
    <location>
        <begin position="349"/>
        <end position="368"/>
    </location>
</feature>
<dbReference type="InterPro" id="IPR010291">
    <property type="entry name" value="Ion_channel_UNC-93"/>
</dbReference>
<dbReference type="InParanoid" id="A0A1Y1XXV1"/>
<evidence type="ECO:0000256" key="5">
    <source>
        <dbReference type="SAM" id="Phobius"/>
    </source>
</evidence>
<sequence length="448" mass="49087">MSMKQGSYREPYFACKRASMSSGSLGLVRLVCFCCPGMFNVINGMGAGGQMDDNTAKNGNVALYACFAVFGYLGGGFYNILGGRLCLLFGGLSYALYSGSLLNYNNTGNAGFVIGASAILGVGAGILWTTQGVVMMAYPAEDQKGRCVGLFWIIFNLGGVMGAFIPFGLNFHSEAGAVSNSTYLAFLVIMIIGAIAGLTLLPPEKVVRDDGSRVHVEKFSNVWHEIVEIVKLFTDKYMLLLIPMCLASNWFYSYQFGAVNGVLFNLRTRSFNNAFYWGFQMIGAFALGTFLDNPRFDRRARALYGLAIVGAMFTATWGGGLALQLQYTREDHPKNIDFIDNPGAFWPKWLLYVFYGLCDAALQTYAYWLMGALSNDSTVLARYAGFYKGLQSAGGAIAWRIDAVNTAFLTQLIISWALFTVSLPFTYFIAKDVKEINNVEEGKETIEA</sequence>
<dbReference type="OrthoDB" id="196103at2759"/>
<dbReference type="PANTHER" id="PTHR23294:SF59">
    <property type="entry name" value="UNC93-LIKE PROTEIN C922.05C"/>
    <property type="match status" value="1"/>
</dbReference>
<keyword evidence="4 5" id="KW-0472">Membrane</keyword>
<reference evidence="6 7" key="1">
    <citation type="submission" date="2016-07" db="EMBL/GenBank/DDBJ databases">
        <title>Pervasive Adenine N6-methylation of Active Genes in Fungi.</title>
        <authorList>
            <consortium name="DOE Joint Genome Institute"/>
            <person name="Mondo S.J."/>
            <person name="Dannebaum R.O."/>
            <person name="Kuo R.C."/>
            <person name="Labutti K."/>
            <person name="Haridas S."/>
            <person name="Kuo A."/>
            <person name="Salamov A."/>
            <person name="Ahrendt S.R."/>
            <person name="Lipzen A."/>
            <person name="Sullivan W."/>
            <person name="Andreopoulos W.B."/>
            <person name="Clum A."/>
            <person name="Lindquist E."/>
            <person name="Daum C."/>
            <person name="Ramamoorthy G.K."/>
            <person name="Gryganskyi A."/>
            <person name="Culley D."/>
            <person name="Magnuson J.K."/>
            <person name="James T.Y."/>
            <person name="O'Malley M.A."/>
            <person name="Stajich J.E."/>
            <person name="Spatafora J.W."/>
            <person name="Visel A."/>
            <person name="Grigoriev I.V."/>
        </authorList>
    </citation>
    <scope>NUCLEOTIDE SEQUENCE [LARGE SCALE GENOMIC DNA]</scope>
    <source>
        <strain evidence="6 7">CBS 931.73</strain>
    </source>
</reference>
<dbReference type="SUPFAM" id="SSF103473">
    <property type="entry name" value="MFS general substrate transporter"/>
    <property type="match status" value="1"/>
</dbReference>
<feature type="transmembrane region" description="Helical" evidence="5">
    <location>
        <begin position="21"/>
        <end position="41"/>
    </location>
</feature>
<dbReference type="GO" id="GO:0016020">
    <property type="term" value="C:membrane"/>
    <property type="evidence" value="ECO:0007669"/>
    <property type="project" value="UniProtKB-SubCell"/>
</dbReference>
<dbReference type="FunCoup" id="A0A1Y1XXV1">
    <property type="interactions" value="2"/>
</dbReference>
<feature type="transmembrane region" description="Helical" evidence="5">
    <location>
        <begin position="181"/>
        <end position="201"/>
    </location>
</feature>
<dbReference type="InterPro" id="IPR051617">
    <property type="entry name" value="UNC-93-like_regulator"/>
</dbReference>
<feature type="transmembrane region" description="Helical" evidence="5">
    <location>
        <begin position="237"/>
        <end position="254"/>
    </location>
</feature>
<feature type="transmembrane region" description="Helical" evidence="5">
    <location>
        <begin position="274"/>
        <end position="291"/>
    </location>
</feature>
<dbReference type="PANTHER" id="PTHR23294">
    <property type="entry name" value="ET TRANSLATION PRODUCT-RELATED"/>
    <property type="match status" value="1"/>
</dbReference>
<name>A0A1Y1XXV1_9FUNG</name>
<protein>
    <submittedName>
        <fullName evidence="6">UNC93-like protein</fullName>
    </submittedName>
</protein>
<evidence type="ECO:0000256" key="1">
    <source>
        <dbReference type="ARBA" id="ARBA00004141"/>
    </source>
</evidence>
<gene>
    <name evidence="6" type="ORF">K493DRAFT_380506</name>
</gene>
<keyword evidence="3 5" id="KW-1133">Transmembrane helix</keyword>
<evidence type="ECO:0000313" key="6">
    <source>
        <dbReference type="EMBL" id="ORX90580.1"/>
    </source>
</evidence>
<dbReference type="Proteomes" id="UP000193498">
    <property type="component" value="Unassembled WGS sequence"/>
</dbReference>